<proteinExistence type="predicted"/>
<dbReference type="InterPro" id="IPR029053">
    <property type="entry name" value="Viral_coat"/>
</dbReference>
<dbReference type="CDD" id="cd00205">
    <property type="entry name" value="rhv_like"/>
    <property type="match status" value="1"/>
</dbReference>
<evidence type="ECO:0000256" key="1">
    <source>
        <dbReference type="ARBA" id="ARBA00004328"/>
    </source>
</evidence>
<feature type="domain" description="Dicistrovirus capsid-polyprotein C-terminal" evidence="3">
    <location>
        <begin position="610"/>
        <end position="764"/>
    </location>
</feature>
<dbReference type="SUPFAM" id="SSF88633">
    <property type="entry name" value="Positive stranded ssRNA viruses"/>
    <property type="match status" value="3"/>
</dbReference>
<evidence type="ECO:0000313" key="4">
    <source>
        <dbReference type="EMBL" id="WZI33286.1"/>
    </source>
</evidence>
<dbReference type="EMBL" id="PP272578">
    <property type="protein sequence ID" value="WZI33286.1"/>
    <property type="molecule type" value="Viral_cRNA"/>
</dbReference>
<dbReference type="Gene3D" id="2.60.120.20">
    <property type="match status" value="3"/>
</dbReference>
<dbReference type="GO" id="GO:0044423">
    <property type="term" value="C:virion component"/>
    <property type="evidence" value="ECO:0007669"/>
    <property type="project" value="UniProtKB-KW"/>
</dbReference>
<reference evidence="4" key="2">
    <citation type="submission" date="2024-01" db="EMBL/GenBank/DDBJ databases">
        <authorList>
            <person name="Zhang X.-A."/>
            <person name="Zhang J.-T."/>
            <person name="Hu Z.-Y."/>
            <person name="Liu W."/>
        </authorList>
    </citation>
    <scope>NUCLEOTIDE SEQUENCE</scope>
    <source>
        <strain evidence="4">Ribo_24</strain>
    </source>
</reference>
<sequence length="771" mass="85385">MDATRTTLDAPYASPFVYYNLLTNEGTIGDFTISVYSPLADVSGSARVGVKVFARFIDIDLQFPTGQTTAVAQSTFSNLTSKVRRLGEGVPSSKLAELKALKKEVTDMIRDFSTLTNHSNDVSVTAFKQKALPNMASSNGSNETHMLSLSSSNALTPMNMGETSTAEMNFQKILNIENYHTNFPVTTSQIAGTEIWREVVNPMVLPNVTGLSVPPNVEVHEYLSFISQPFALWRGPIKYNFRVVKTTFHSVRLRVGWSPVTAANSVIDRDACYTEIIDLKDRNQFTFEVPYVYPISWLSTKTTGSLPLFAGVIFVDIEVQMVAPETVSPSIDVIVERAAGEGFELNMPTTLGKFPIDTRMTETTTRRQPVEAAVVRPSISQPVAHPNPYNVPVSEEEERFDVPAYNVNISDLSYFKDLSSDIIEKAKEIIQSGRSISSQVMTVINDLAYYKYKVSPSYLTMSLDQLISIFRSSSGVTDMYAQLPQGILMRKRDTRIQNICVPMEGGDCVPIRDTSTLNNHSNGVGCEKFDQDVMRNLSRDVTFIRPPPALQADNYTLGSSINSVKQMIMRSSNFVVNGLPTPTNPLHIQPHAFAPMGFINGAPGAYVRPAMDNLSYFASIYTFARGGVGLRMITGDENYKFIVDPNLRINLNGAEKLTPAQISTIPWTSQDTTWVSNDITHAINPSVEGFGEITIPFYSQTYCQAYDMQIATNPYDDNVNLRQPKTHLIVYPYTTPTHPWSAFRHACADFEFSMLSGAPAMVDTAVTDPTA</sequence>
<reference evidence="4" key="1">
    <citation type="journal article" date="2024" name="NPJ Biofilms Microbiomes">
        <title>Decoding the RNA viromes in shrew lungs along the eastern coast of China.</title>
        <authorList>
            <person name="Zhang J.T."/>
            <person name="Hu Z.Y."/>
            <person name="Tang F."/>
            <person name="Liu Y.T."/>
            <person name="Tan W.L."/>
            <person name="Ma X.F."/>
            <person name="Zhang Y.F."/>
            <person name="Si G.Q."/>
            <person name="Zhang L."/>
            <person name="Zhang M.Q."/>
            <person name="Peng C."/>
            <person name="Fu B.K."/>
            <person name="Fang L.Q."/>
            <person name="Zhang X.A."/>
            <person name="Liu W."/>
        </authorList>
    </citation>
    <scope>NUCLEOTIDE SEQUENCE</scope>
    <source>
        <strain evidence="4">Ribo_24</strain>
    </source>
</reference>
<dbReference type="InterPro" id="IPR014872">
    <property type="entry name" value="Dicistrovirus_capsid-polyPr_C"/>
</dbReference>
<dbReference type="Pfam" id="PF08762">
    <property type="entry name" value="CRPV_capsid"/>
    <property type="match status" value="1"/>
</dbReference>
<accession>A0AB38ZJU7</accession>
<dbReference type="InterPro" id="IPR033703">
    <property type="entry name" value="Rhv-like"/>
</dbReference>
<evidence type="ECO:0000259" key="3">
    <source>
        <dbReference type="Pfam" id="PF08762"/>
    </source>
</evidence>
<keyword evidence="2" id="KW-0946">Virion</keyword>
<evidence type="ECO:0000256" key="2">
    <source>
        <dbReference type="ARBA" id="ARBA00022844"/>
    </source>
</evidence>
<name>A0AB38ZJU7_9VIRU</name>
<organism evidence="4">
    <name type="scientific">Crocidura shantungensis ribovirus 14</name>
    <dbReference type="NCBI Taxonomy" id="3139534"/>
    <lineage>
        <taxon>Viruses</taxon>
        <taxon>Riboviria</taxon>
    </lineage>
</organism>
<comment type="subcellular location">
    <subcellularLocation>
        <location evidence="1">Virion</location>
    </subcellularLocation>
</comment>
<protein>
    <recommendedName>
        <fullName evidence="3">Dicistrovirus capsid-polyprotein C-terminal domain-containing protein</fullName>
    </recommendedName>
</protein>